<feature type="transmembrane region" description="Helical" evidence="1">
    <location>
        <begin position="7"/>
        <end position="27"/>
    </location>
</feature>
<reference evidence="2 3" key="1">
    <citation type="journal article" date="2016" name="Nat. Commun.">
        <title>Thousands of microbial genomes shed light on interconnected biogeochemical processes in an aquifer system.</title>
        <authorList>
            <person name="Anantharaman K."/>
            <person name="Brown C.T."/>
            <person name="Hug L.A."/>
            <person name="Sharon I."/>
            <person name="Castelle C.J."/>
            <person name="Probst A.J."/>
            <person name="Thomas B.C."/>
            <person name="Singh A."/>
            <person name="Wilkins M.J."/>
            <person name="Karaoz U."/>
            <person name="Brodie E.L."/>
            <person name="Williams K.H."/>
            <person name="Hubbard S.S."/>
            <person name="Banfield J.F."/>
        </authorList>
    </citation>
    <scope>NUCLEOTIDE SEQUENCE [LARGE SCALE GENOMIC DNA]</scope>
</reference>
<gene>
    <name evidence="2" type="ORF">A2493_01665</name>
</gene>
<dbReference type="AlphaFoldDB" id="A0A1F6NLQ2"/>
<dbReference type="Proteomes" id="UP000178349">
    <property type="component" value="Unassembled WGS sequence"/>
</dbReference>
<accession>A0A1F6NLQ2</accession>
<dbReference type="SUPFAM" id="SSF82171">
    <property type="entry name" value="DPP6 N-terminal domain-like"/>
    <property type="match status" value="1"/>
</dbReference>
<evidence type="ECO:0000256" key="1">
    <source>
        <dbReference type="SAM" id="Phobius"/>
    </source>
</evidence>
<evidence type="ECO:0008006" key="4">
    <source>
        <dbReference type="Google" id="ProtNLM"/>
    </source>
</evidence>
<sequence length="419" mass="46571">MDKKRILLIIIFITVCILLGFAIYFVFFKKSPNINTNVPVDNTGTTENTFPNVSGNNGTSNNVTNVTDNTQNNNNNNINNVQTLQDLLNSRFETTQAKNLVNKLTELDIMDISPASGNGLRFYNKQDGKFYKISSDGTIIPMSNTVFFGVANVTWSAQTDVSIIEYPDGANIYYNFKTGEQVTLPQHWQDFSFAKDGSQIAAESIGIDPDNRWLITSDPTGKNIKLIEPLGENADKVIVDWSPNRQVLAFSATGEAMGSDRQQILAIGLNHENYKGLEVEGRGLEFEWSNDGSKLLHSVYSSQSDYKPQLWIIDATPDTMGNNRKNLNINTWASKCTMEDSRFIYCGVPTSIETGAGFAPEINNEIPDEIYKIDTQTGIKTLIPTDGTHNINTMNISDDGTTLYFTDTNQTGIFDIPIK</sequence>
<proteinExistence type="predicted"/>
<keyword evidence="1" id="KW-1133">Transmembrane helix</keyword>
<comment type="caution">
    <text evidence="2">The sequence shown here is derived from an EMBL/GenBank/DDBJ whole genome shotgun (WGS) entry which is preliminary data.</text>
</comment>
<dbReference type="EMBL" id="MFQW01000056">
    <property type="protein sequence ID" value="OGH84927.1"/>
    <property type="molecule type" value="Genomic_DNA"/>
</dbReference>
<keyword evidence="1" id="KW-0812">Transmembrane</keyword>
<evidence type="ECO:0000313" key="3">
    <source>
        <dbReference type="Proteomes" id="UP000178349"/>
    </source>
</evidence>
<keyword evidence="1" id="KW-0472">Membrane</keyword>
<organism evidence="2 3">
    <name type="scientific">Candidatus Magasanikbacteria bacterium RIFOXYC12_FULL_33_11</name>
    <dbReference type="NCBI Taxonomy" id="1798701"/>
    <lineage>
        <taxon>Bacteria</taxon>
        <taxon>Candidatus Magasanikiibacteriota</taxon>
    </lineage>
</organism>
<evidence type="ECO:0000313" key="2">
    <source>
        <dbReference type="EMBL" id="OGH84927.1"/>
    </source>
</evidence>
<dbReference type="Gene3D" id="2.120.10.30">
    <property type="entry name" value="TolB, C-terminal domain"/>
    <property type="match status" value="1"/>
</dbReference>
<protein>
    <recommendedName>
        <fullName evidence="4">Dipeptidylpeptidase IV N-terminal domain-containing protein</fullName>
    </recommendedName>
</protein>
<name>A0A1F6NLQ2_9BACT</name>
<dbReference type="InterPro" id="IPR011042">
    <property type="entry name" value="6-blade_b-propeller_TolB-like"/>
</dbReference>